<reference evidence="13" key="1">
    <citation type="submission" date="2020-04" db="EMBL/GenBank/DDBJ databases">
        <title>Analysis of mating type loci in Filobasidium floriforme.</title>
        <authorList>
            <person name="Nowrousian M."/>
        </authorList>
    </citation>
    <scope>NUCLEOTIDE SEQUENCE</scope>
    <source>
        <strain evidence="13">CBS 6242</strain>
    </source>
</reference>
<accession>A0A8K0NNH9</accession>
<dbReference type="FunFam" id="3.40.605.10:FF:000005">
    <property type="entry name" value="Succinate-semialdehyde dehydrogenase I"/>
    <property type="match status" value="1"/>
</dbReference>
<dbReference type="InterPro" id="IPR029510">
    <property type="entry name" value="Ald_DH_CS_GLU"/>
</dbReference>
<evidence type="ECO:0000259" key="12">
    <source>
        <dbReference type="Pfam" id="PF00171"/>
    </source>
</evidence>
<comment type="caution">
    <text evidence="13">The sequence shown here is derived from an EMBL/GenBank/DDBJ whole genome shotgun (WGS) entry which is preliminary data.</text>
</comment>
<comment type="similarity">
    <text evidence="2 11">Belongs to the aldehyde dehydrogenase family.</text>
</comment>
<dbReference type="FunFam" id="3.40.309.10:FF:000004">
    <property type="entry name" value="Succinate-semialdehyde dehydrogenase I"/>
    <property type="match status" value="1"/>
</dbReference>
<evidence type="ECO:0000256" key="9">
    <source>
        <dbReference type="ARBA" id="ARBA00067047"/>
    </source>
</evidence>
<comment type="catalytic activity">
    <reaction evidence="7">
        <text>succinate semialdehyde + NADP(+) + H2O = succinate + NADPH + 2 H(+)</text>
        <dbReference type="Rhea" id="RHEA:13213"/>
        <dbReference type="ChEBI" id="CHEBI:15377"/>
        <dbReference type="ChEBI" id="CHEBI:15378"/>
        <dbReference type="ChEBI" id="CHEBI:30031"/>
        <dbReference type="ChEBI" id="CHEBI:57706"/>
        <dbReference type="ChEBI" id="CHEBI:57783"/>
        <dbReference type="ChEBI" id="CHEBI:58349"/>
        <dbReference type="EC" id="1.2.1.16"/>
    </reaction>
</comment>
<dbReference type="GO" id="GO:0005737">
    <property type="term" value="C:cytoplasm"/>
    <property type="evidence" value="ECO:0007669"/>
    <property type="project" value="TreeGrafter"/>
</dbReference>
<dbReference type="Gene3D" id="3.40.309.10">
    <property type="entry name" value="Aldehyde Dehydrogenase, Chain A, domain 2"/>
    <property type="match status" value="1"/>
</dbReference>
<evidence type="ECO:0000256" key="7">
    <source>
        <dbReference type="ARBA" id="ARBA00050387"/>
    </source>
</evidence>
<feature type="domain" description="Aldehyde dehydrogenase" evidence="12">
    <location>
        <begin position="26"/>
        <end position="485"/>
    </location>
</feature>
<dbReference type="Gene3D" id="3.40.605.10">
    <property type="entry name" value="Aldehyde Dehydrogenase, Chain A, domain 1"/>
    <property type="match status" value="1"/>
</dbReference>
<name>A0A8K0NNH9_9TREE</name>
<keyword evidence="5 11" id="KW-0560">Oxidoreductase</keyword>
<keyword evidence="14" id="KW-1185">Reference proteome</keyword>
<evidence type="ECO:0000256" key="1">
    <source>
        <dbReference type="ARBA" id="ARBA00005176"/>
    </source>
</evidence>
<dbReference type="InterPro" id="IPR015590">
    <property type="entry name" value="Aldehyde_DH_dom"/>
</dbReference>
<dbReference type="SUPFAM" id="SSF53720">
    <property type="entry name" value="ALDH-like"/>
    <property type="match status" value="1"/>
</dbReference>
<dbReference type="InterPro" id="IPR016163">
    <property type="entry name" value="Ald_DH_C"/>
</dbReference>
<dbReference type="EC" id="1.2.1.24" evidence="3"/>
<dbReference type="EMBL" id="JABELV010000157">
    <property type="protein sequence ID" value="KAG7529136.1"/>
    <property type="molecule type" value="Genomic_DNA"/>
</dbReference>
<dbReference type="InterPro" id="IPR050740">
    <property type="entry name" value="Aldehyde_DH_Superfamily"/>
</dbReference>
<evidence type="ECO:0000256" key="11">
    <source>
        <dbReference type="RuleBase" id="RU003345"/>
    </source>
</evidence>
<dbReference type="InterPro" id="IPR016160">
    <property type="entry name" value="Ald_DH_CS_CYS"/>
</dbReference>
<dbReference type="Proteomes" id="UP000812966">
    <property type="component" value="Unassembled WGS sequence"/>
</dbReference>
<dbReference type="PROSITE" id="PS00687">
    <property type="entry name" value="ALDEHYDE_DEHYDR_GLU"/>
    <property type="match status" value="1"/>
</dbReference>
<dbReference type="GO" id="GO:0009450">
    <property type="term" value="P:gamma-aminobutyric acid catabolic process"/>
    <property type="evidence" value="ECO:0007669"/>
    <property type="project" value="TreeGrafter"/>
</dbReference>
<protein>
    <recommendedName>
        <fullName evidence="4">Succinate-semialdehyde dehydrogenase, mitochondrial</fullName>
        <ecNumber evidence="9">1.2.1.16</ecNumber>
        <ecNumber evidence="3">1.2.1.24</ecNumber>
    </recommendedName>
    <alternativeName>
        <fullName evidence="6">NAD(+)-dependent succinic semialdehyde dehydrogenase</fullName>
    </alternativeName>
</protein>
<organism evidence="13 14">
    <name type="scientific">Filobasidium floriforme</name>
    <dbReference type="NCBI Taxonomy" id="5210"/>
    <lineage>
        <taxon>Eukaryota</taxon>
        <taxon>Fungi</taxon>
        <taxon>Dikarya</taxon>
        <taxon>Basidiomycota</taxon>
        <taxon>Agaricomycotina</taxon>
        <taxon>Tremellomycetes</taxon>
        <taxon>Filobasidiales</taxon>
        <taxon>Filobasidiaceae</taxon>
        <taxon>Filobasidium</taxon>
    </lineage>
</organism>
<dbReference type="InterPro" id="IPR016161">
    <property type="entry name" value="Ald_DH/histidinol_DH"/>
</dbReference>
<evidence type="ECO:0000256" key="2">
    <source>
        <dbReference type="ARBA" id="ARBA00009986"/>
    </source>
</evidence>
<comment type="pathway">
    <text evidence="1">Amino-acid degradation; 4-aminobutanoate degradation.</text>
</comment>
<dbReference type="CDD" id="cd07103">
    <property type="entry name" value="ALDH_F5_SSADH_GabD"/>
    <property type="match status" value="1"/>
</dbReference>
<dbReference type="AlphaFoldDB" id="A0A8K0NNH9"/>
<dbReference type="InterPro" id="IPR016162">
    <property type="entry name" value="Ald_DH_N"/>
</dbReference>
<evidence type="ECO:0000313" key="13">
    <source>
        <dbReference type="EMBL" id="KAG7529136.1"/>
    </source>
</evidence>
<dbReference type="PANTHER" id="PTHR43353:SF5">
    <property type="entry name" value="SUCCINATE-SEMIALDEHYDE DEHYDROGENASE, MITOCHONDRIAL"/>
    <property type="match status" value="1"/>
</dbReference>
<feature type="active site" evidence="10">
    <location>
        <position position="266"/>
    </location>
</feature>
<proteinExistence type="inferred from homology"/>
<evidence type="ECO:0000313" key="14">
    <source>
        <dbReference type="Proteomes" id="UP000812966"/>
    </source>
</evidence>
<dbReference type="PROSITE" id="PS00070">
    <property type="entry name" value="ALDEHYDE_DEHYDR_CYS"/>
    <property type="match status" value="1"/>
</dbReference>
<dbReference type="Pfam" id="PF00171">
    <property type="entry name" value="Aldedh"/>
    <property type="match status" value="1"/>
</dbReference>
<evidence type="ECO:0000256" key="10">
    <source>
        <dbReference type="PROSITE-ProRule" id="PRU10007"/>
    </source>
</evidence>
<evidence type="ECO:0000256" key="3">
    <source>
        <dbReference type="ARBA" id="ARBA00013051"/>
    </source>
</evidence>
<evidence type="ECO:0000256" key="6">
    <source>
        <dbReference type="ARBA" id="ARBA00030806"/>
    </source>
</evidence>
<evidence type="ECO:0000256" key="8">
    <source>
        <dbReference type="ARBA" id="ARBA00052698"/>
    </source>
</evidence>
<sequence>MTSRTSRFRLSDPSLFVQQAFVDGSWVKSADGKTMDVQDPFTGKSLGTVPDMTADDVASAITAAKAALPTWSALTAYQRQSYLNSLLSLMRANADDLALILTAENGKPLAEAKGEIAYGAGFVDWFAGEAVRTYGHNVPSAIPGTRNNVIKQPIGVCGLITPWNFPNAMITRKLAPALAAGCTVVIKAPAETPFSALAMCVLCERAGIPKGVVNCVTVDKGEREAACGLELCENPDIAKISFTGSTPVGKLLMKQSSSTLKKLSFELGGNAPFIVFDDADLDVALAGVVASKFRASGQTCVCANRIYVQRGVYEKFAAMVADKVSTFNTGDPMLPGTQIGPLVNSRGVDKVQRHVEDAVSKGAKVLAGGRKGDGCLFEPTVLSNVPADAAISTEETFGPLAALFSFETEAEVISSANDSEVGLAGYVFTRDVSRVHRVSEKLAVGMVAVNTGIISQPCVPFGGVKGSGFGREGGKGGIDEYTIEKLITIGGL</sequence>
<evidence type="ECO:0000256" key="4">
    <source>
        <dbReference type="ARBA" id="ARBA00019842"/>
    </source>
</evidence>
<dbReference type="GO" id="GO:0004777">
    <property type="term" value="F:succinate-semialdehyde dehydrogenase (NAD+) activity"/>
    <property type="evidence" value="ECO:0007669"/>
    <property type="project" value="UniProtKB-EC"/>
</dbReference>
<gene>
    <name evidence="13" type="ORF">FFLO_05777</name>
</gene>
<dbReference type="OrthoDB" id="310895at2759"/>
<comment type="catalytic activity">
    <reaction evidence="8">
        <text>succinate semialdehyde + NAD(+) + H2O = succinate + NADH + 2 H(+)</text>
        <dbReference type="Rhea" id="RHEA:13217"/>
        <dbReference type="ChEBI" id="CHEBI:15377"/>
        <dbReference type="ChEBI" id="CHEBI:15378"/>
        <dbReference type="ChEBI" id="CHEBI:30031"/>
        <dbReference type="ChEBI" id="CHEBI:57540"/>
        <dbReference type="ChEBI" id="CHEBI:57706"/>
        <dbReference type="ChEBI" id="CHEBI:57945"/>
        <dbReference type="EC" id="1.2.1.16"/>
    </reaction>
</comment>
<dbReference type="EC" id="1.2.1.16" evidence="9"/>
<dbReference type="PANTHER" id="PTHR43353">
    <property type="entry name" value="SUCCINATE-SEMIALDEHYDE DEHYDROGENASE, MITOCHONDRIAL"/>
    <property type="match status" value="1"/>
</dbReference>
<evidence type="ECO:0000256" key="5">
    <source>
        <dbReference type="ARBA" id="ARBA00023002"/>
    </source>
</evidence>